<evidence type="ECO:0000256" key="8">
    <source>
        <dbReference type="SAM" id="Phobius"/>
    </source>
</evidence>
<keyword evidence="4 11" id="KW-0067">ATP-binding</keyword>
<dbReference type="GO" id="GO:0016887">
    <property type="term" value="F:ATP hydrolysis activity"/>
    <property type="evidence" value="ECO:0007669"/>
    <property type="project" value="InterPro"/>
</dbReference>
<keyword evidence="3" id="KW-0547">Nucleotide-binding</keyword>
<evidence type="ECO:0000313" key="11">
    <source>
        <dbReference type="EMBL" id="PSK83063.1"/>
    </source>
</evidence>
<evidence type="ECO:0000259" key="9">
    <source>
        <dbReference type="PROSITE" id="PS50893"/>
    </source>
</evidence>
<evidence type="ECO:0000256" key="7">
    <source>
        <dbReference type="SAM" id="MobiDB-lite"/>
    </source>
</evidence>
<proteinExistence type="predicted"/>
<feature type="domain" description="ABC transporter" evidence="9">
    <location>
        <begin position="449"/>
        <end position="695"/>
    </location>
</feature>
<evidence type="ECO:0000259" key="10">
    <source>
        <dbReference type="PROSITE" id="PS50929"/>
    </source>
</evidence>
<sequence>MRRPADTGTPEPAPVSIDEPGRERKGEPREGSEPTAADATTADPTTADTTATDTTTAEPTTASDATASDGVSAAERELFGGRLRWDDAFVEHEGAGARLRFGHMAAALPRMAGVVLRAGWDSDPRAMAGLVVAQIGQGLTAAFVLVAVNGVLSSLFANGPTGDKLQQSLPALALLVLVSVGTALLTAWSTAMSGRLEPQVERAVSLRYYRAVTEVEVAATEKPEIQRHLEAGKFGTDSARRMLSLSVGVANVVIGMVAAAVVLASLHWALLPMLLAIALPKAWGAVQSARREFISRRHWVDHRRAVATLLQYLTMPHAAGEIRAHSAGSMLLRGYEEMSGLMETEQRRLARAQAQTDLVAGAFSGLVSLGCYGVLWWLLTSGGLPIAVGGTAVVAIRTSTARLTSLVQQVNRMYEEMLLLGDTQEAIRLASRHAIPRTGKQLPSPVREIQVRDVSFTYPAATVPSLHRVDMSVRRGEVTALVGANGSGKSTLAKILGGLLLPDSGDVWWVGPGGERVEVRDAARADVFRSVGMLTQDFPNWQMTAAANIAVGAGDRPRDSARVKEAARDADVAELIEGLPHGWDSIVCKGYERGVQLSGGQWQKLGTARSLYRGAPFLLVDEPTSALDPHAEIEAFDRLRTLADSGVAVVLVTHRLAATASADHIYVLDRGHIAEHGTHAGLMSRDDGLYRGMFDAQAAQYGLA</sequence>
<reference evidence="11 12" key="1">
    <citation type="submission" date="2018-03" db="EMBL/GenBank/DDBJ databases">
        <title>Genomic Encyclopedia of Archaeal and Bacterial Type Strains, Phase II (KMG-II): from individual species to whole genera.</title>
        <authorList>
            <person name="Goeker M."/>
        </authorList>
    </citation>
    <scope>NUCLEOTIDE SEQUENCE [LARGE SCALE GENOMIC DNA]</scope>
    <source>
        <strain evidence="11 12">DSM 45312</strain>
    </source>
</reference>
<dbReference type="GO" id="GO:0015421">
    <property type="term" value="F:ABC-type oligopeptide transporter activity"/>
    <property type="evidence" value="ECO:0007669"/>
    <property type="project" value="TreeGrafter"/>
</dbReference>
<comment type="caution">
    <text evidence="11">The sequence shown here is derived from an EMBL/GenBank/DDBJ whole genome shotgun (WGS) entry which is preliminary data.</text>
</comment>
<keyword evidence="12" id="KW-1185">Reference proteome</keyword>
<dbReference type="InterPro" id="IPR011527">
    <property type="entry name" value="ABC1_TM_dom"/>
</dbReference>
<name>A0A2P8CDK8_9ACTN</name>
<dbReference type="SUPFAM" id="SSF52540">
    <property type="entry name" value="P-loop containing nucleoside triphosphate hydrolases"/>
    <property type="match status" value="1"/>
</dbReference>
<evidence type="ECO:0000256" key="6">
    <source>
        <dbReference type="ARBA" id="ARBA00023136"/>
    </source>
</evidence>
<evidence type="ECO:0000256" key="2">
    <source>
        <dbReference type="ARBA" id="ARBA00022692"/>
    </source>
</evidence>
<dbReference type="InterPro" id="IPR039421">
    <property type="entry name" value="Type_1_exporter"/>
</dbReference>
<dbReference type="PROSITE" id="PS50929">
    <property type="entry name" value="ABC_TM1F"/>
    <property type="match status" value="1"/>
</dbReference>
<organism evidence="11 12">
    <name type="scientific">Murinocardiopsis flavida</name>
    <dbReference type="NCBI Taxonomy" id="645275"/>
    <lineage>
        <taxon>Bacteria</taxon>
        <taxon>Bacillati</taxon>
        <taxon>Actinomycetota</taxon>
        <taxon>Actinomycetes</taxon>
        <taxon>Streptosporangiales</taxon>
        <taxon>Nocardiopsidaceae</taxon>
        <taxon>Murinocardiopsis</taxon>
    </lineage>
</organism>
<feature type="region of interest" description="Disordered" evidence="7">
    <location>
        <begin position="1"/>
        <end position="71"/>
    </location>
</feature>
<keyword evidence="6 8" id="KW-0472">Membrane</keyword>
<keyword evidence="2 8" id="KW-0812">Transmembrane</keyword>
<feature type="compositionally biased region" description="Low complexity" evidence="7">
    <location>
        <begin position="33"/>
        <end position="69"/>
    </location>
</feature>
<evidence type="ECO:0000313" key="12">
    <source>
        <dbReference type="Proteomes" id="UP000240542"/>
    </source>
</evidence>
<dbReference type="InterPro" id="IPR036640">
    <property type="entry name" value="ABC1_TM_sf"/>
</dbReference>
<dbReference type="SUPFAM" id="SSF90123">
    <property type="entry name" value="ABC transporter transmembrane region"/>
    <property type="match status" value="1"/>
</dbReference>
<dbReference type="Gene3D" id="1.20.1560.10">
    <property type="entry name" value="ABC transporter type 1, transmembrane domain"/>
    <property type="match status" value="1"/>
</dbReference>
<dbReference type="SMART" id="SM00382">
    <property type="entry name" value="AAA"/>
    <property type="match status" value="1"/>
</dbReference>
<dbReference type="PANTHER" id="PTHR43394">
    <property type="entry name" value="ATP-DEPENDENT PERMEASE MDL1, MITOCHONDRIAL"/>
    <property type="match status" value="1"/>
</dbReference>
<feature type="transmembrane region" description="Helical" evidence="8">
    <location>
        <begin position="168"/>
        <end position="188"/>
    </location>
</feature>
<protein>
    <submittedName>
        <fullName evidence="11">ATP-binding cassette subfamily B protein</fullName>
    </submittedName>
</protein>
<dbReference type="GO" id="GO:0005524">
    <property type="term" value="F:ATP binding"/>
    <property type="evidence" value="ECO:0007669"/>
    <property type="project" value="UniProtKB-KW"/>
</dbReference>
<dbReference type="PROSITE" id="PS50893">
    <property type="entry name" value="ABC_TRANSPORTER_2"/>
    <property type="match status" value="1"/>
</dbReference>
<feature type="transmembrane region" description="Helical" evidence="8">
    <location>
        <begin position="268"/>
        <end position="286"/>
    </location>
</feature>
<dbReference type="EMBL" id="PYGA01000041">
    <property type="protein sequence ID" value="PSK83063.1"/>
    <property type="molecule type" value="Genomic_DNA"/>
</dbReference>
<evidence type="ECO:0000256" key="3">
    <source>
        <dbReference type="ARBA" id="ARBA00022741"/>
    </source>
</evidence>
<dbReference type="InterPro" id="IPR003593">
    <property type="entry name" value="AAA+_ATPase"/>
</dbReference>
<feature type="transmembrane region" description="Helical" evidence="8">
    <location>
        <begin position="126"/>
        <end position="148"/>
    </location>
</feature>
<evidence type="ECO:0000256" key="1">
    <source>
        <dbReference type="ARBA" id="ARBA00004651"/>
    </source>
</evidence>
<dbReference type="RefSeq" id="WP_211301582.1">
    <property type="nucleotide sequence ID" value="NZ_PYGA01000041.1"/>
</dbReference>
<accession>A0A2P8CDK8</accession>
<dbReference type="AlphaFoldDB" id="A0A2P8CDK8"/>
<evidence type="ECO:0000256" key="5">
    <source>
        <dbReference type="ARBA" id="ARBA00022989"/>
    </source>
</evidence>
<dbReference type="PANTHER" id="PTHR43394:SF1">
    <property type="entry name" value="ATP-BINDING CASSETTE SUB-FAMILY B MEMBER 10, MITOCHONDRIAL"/>
    <property type="match status" value="1"/>
</dbReference>
<dbReference type="InterPro" id="IPR003439">
    <property type="entry name" value="ABC_transporter-like_ATP-bd"/>
</dbReference>
<dbReference type="Gene3D" id="3.40.50.300">
    <property type="entry name" value="P-loop containing nucleotide triphosphate hydrolases"/>
    <property type="match status" value="1"/>
</dbReference>
<dbReference type="Proteomes" id="UP000240542">
    <property type="component" value="Unassembled WGS sequence"/>
</dbReference>
<feature type="transmembrane region" description="Helical" evidence="8">
    <location>
        <begin position="242"/>
        <end position="262"/>
    </location>
</feature>
<keyword evidence="5 8" id="KW-1133">Transmembrane helix</keyword>
<dbReference type="Pfam" id="PF00005">
    <property type="entry name" value="ABC_tran"/>
    <property type="match status" value="1"/>
</dbReference>
<evidence type="ECO:0000256" key="4">
    <source>
        <dbReference type="ARBA" id="ARBA00022840"/>
    </source>
</evidence>
<feature type="domain" description="ABC transmembrane type-1" evidence="10">
    <location>
        <begin position="128"/>
        <end position="415"/>
    </location>
</feature>
<comment type="subcellular location">
    <subcellularLocation>
        <location evidence="1">Cell membrane</location>
        <topology evidence="1">Multi-pass membrane protein</topology>
    </subcellularLocation>
</comment>
<gene>
    <name evidence="11" type="ORF">CLV63_14129</name>
</gene>
<dbReference type="InterPro" id="IPR027417">
    <property type="entry name" value="P-loop_NTPase"/>
</dbReference>
<feature type="transmembrane region" description="Helical" evidence="8">
    <location>
        <begin position="358"/>
        <end position="379"/>
    </location>
</feature>
<feature type="compositionally biased region" description="Basic and acidic residues" evidence="7">
    <location>
        <begin position="19"/>
        <end position="32"/>
    </location>
</feature>
<dbReference type="GO" id="GO:0005886">
    <property type="term" value="C:plasma membrane"/>
    <property type="evidence" value="ECO:0007669"/>
    <property type="project" value="UniProtKB-SubCell"/>
</dbReference>